<feature type="compositionally biased region" description="Pro residues" evidence="1">
    <location>
        <begin position="69"/>
        <end position="81"/>
    </location>
</feature>
<dbReference type="Proteomes" id="UP000197290">
    <property type="component" value="Unassembled WGS sequence"/>
</dbReference>
<evidence type="ECO:0000256" key="2">
    <source>
        <dbReference type="SAM" id="SignalP"/>
    </source>
</evidence>
<accession>A0A245ZKY8</accession>
<dbReference type="AlphaFoldDB" id="A0A245ZKY8"/>
<evidence type="ECO:0008006" key="5">
    <source>
        <dbReference type="Google" id="ProtNLM"/>
    </source>
</evidence>
<dbReference type="RefSeq" id="WP_088367381.1">
    <property type="nucleotide sequence ID" value="NZ_NBBI01000003.1"/>
</dbReference>
<reference evidence="3 4" key="1">
    <citation type="submission" date="2017-03" db="EMBL/GenBank/DDBJ databases">
        <title>Genome sequence of Sphingomonas dokdonensis DSM 21029.</title>
        <authorList>
            <person name="Poehlein A."/>
            <person name="Wuebbeler J.H."/>
            <person name="Steinbuechel A."/>
            <person name="Daniel R."/>
        </authorList>
    </citation>
    <scope>NUCLEOTIDE SEQUENCE [LARGE SCALE GENOMIC DNA]</scope>
    <source>
        <strain evidence="3 4">DSM 21029</strain>
    </source>
</reference>
<dbReference type="Pfam" id="PF06577">
    <property type="entry name" value="EipA"/>
    <property type="match status" value="1"/>
</dbReference>
<protein>
    <recommendedName>
        <fullName evidence="5">DUF1134 domain-containing protein</fullName>
    </recommendedName>
</protein>
<proteinExistence type="predicted"/>
<feature type="signal peptide" evidence="2">
    <location>
        <begin position="1"/>
        <end position="18"/>
    </location>
</feature>
<keyword evidence="2" id="KW-0732">Signal</keyword>
<keyword evidence="4" id="KW-1185">Reference proteome</keyword>
<sequence>MRKFMIVLAMVATSLAGAAPAQVRTIDPNQSIDGDLSAPRVPPPPARAQPYREPTSNSDAPVDQDAPPLEAPLPASPPPQQSSPTARSPGAEVRAEATTDAAGTFKRDDLIGAGEGVFGKGAEGFASIIEKILSEQGEPNAYIAGREAAGAFVVGLRYGSGIMTHKIEGQMPVYWTGPSVGFDVGGDANKVFVLVYNLYDTADLYRRFPAAEGRLYFVGGFAATYLRRGNIVLIPVRLGVGYRAGVNIGYMKFTQKSSWLPF</sequence>
<evidence type="ECO:0000256" key="1">
    <source>
        <dbReference type="SAM" id="MobiDB-lite"/>
    </source>
</evidence>
<feature type="region of interest" description="Disordered" evidence="1">
    <location>
        <begin position="27"/>
        <end position="101"/>
    </location>
</feature>
<dbReference type="EMBL" id="NBBI01000003">
    <property type="protein sequence ID" value="OWK30399.1"/>
    <property type="molecule type" value="Genomic_DNA"/>
</dbReference>
<comment type="caution">
    <text evidence="3">The sequence shown here is derived from an EMBL/GenBank/DDBJ whole genome shotgun (WGS) entry which is preliminary data.</text>
</comment>
<evidence type="ECO:0000313" key="3">
    <source>
        <dbReference type="EMBL" id="OWK30399.1"/>
    </source>
</evidence>
<evidence type="ECO:0000313" key="4">
    <source>
        <dbReference type="Proteomes" id="UP000197290"/>
    </source>
</evidence>
<gene>
    <name evidence="3" type="ORF">SPDO_20840</name>
</gene>
<feature type="chain" id="PRO_5012896461" description="DUF1134 domain-containing protein" evidence="2">
    <location>
        <begin position="19"/>
        <end position="262"/>
    </location>
</feature>
<dbReference type="OrthoDB" id="9796051at2"/>
<name>A0A245ZKY8_9SPHN</name>
<dbReference type="InterPro" id="IPR008325">
    <property type="entry name" value="EipA-like"/>
</dbReference>
<organism evidence="3 4">
    <name type="scientific">Sphingomonas dokdonensis</name>
    <dbReference type="NCBI Taxonomy" id="344880"/>
    <lineage>
        <taxon>Bacteria</taxon>
        <taxon>Pseudomonadati</taxon>
        <taxon>Pseudomonadota</taxon>
        <taxon>Alphaproteobacteria</taxon>
        <taxon>Sphingomonadales</taxon>
        <taxon>Sphingomonadaceae</taxon>
        <taxon>Sphingomonas</taxon>
    </lineage>
</organism>